<dbReference type="SUPFAM" id="SSF55874">
    <property type="entry name" value="ATPase domain of HSP90 chaperone/DNA topoisomerase II/histidine kinase"/>
    <property type="match status" value="1"/>
</dbReference>
<dbReference type="Gene3D" id="3.30.565.10">
    <property type="entry name" value="Histidine kinase-like ATPase, C-terminal domain"/>
    <property type="match status" value="1"/>
</dbReference>
<dbReference type="InterPro" id="IPR003594">
    <property type="entry name" value="HATPase_dom"/>
</dbReference>
<dbReference type="EMBL" id="DSTK01000029">
    <property type="protein sequence ID" value="HFK97586.1"/>
    <property type="molecule type" value="Genomic_DNA"/>
</dbReference>
<dbReference type="InterPro" id="IPR036890">
    <property type="entry name" value="HATPase_C_sf"/>
</dbReference>
<feature type="domain" description="Histidine kinase/HSP90-like ATPase" evidence="1">
    <location>
        <begin position="641"/>
        <end position="747"/>
    </location>
</feature>
<sequence length="781" mass="89070">MFLIHGRRVTTMGYPNDSLRSALQGYLQGQEERLRADPMMGKLADHWLRDARNPTCECNVDAFAEGVLSRLSKSPSSPTQGLRILIKGDPGAGKTRLLQRLYLHLCSHGDVCVPGGILPYRLSLNNDALVYGPEIASILPRLQKVLSPEEIERLRSHLRPCHIGEFLTDELCRALRLEEARIKEIAPVFLVDGFHLLDDQGRQRLLQALHKDFAHASWIVATRPQATVDEKGWEIWELESITLERLPQYLAKMTGKLDGSFAEALRRYCEGLREPIRSTPRYLWAVVEMFQDPNVVVHELPTSAGRIFQRAFRRSLYKGLREENVHAAQRQDFVHTMERAVGCLGLFAVLAPERPLFWDGSPWQDNVHAYLQSFLPMGILPKSEFRALMRLVKARGPWGSGGERDVVFEHESTRHYAVAALIVWLLKDWPAGRHPGFRRWVHDVVHNHPNMAEVRSMVNDLLHQDDPEDANGMDETPRLPGIDVSWGKDWLAVAPEDWVEVLRTTWQLRQSPPQSHRAYRLVRYLRHEAKQGAEHFVEKLRTAMPSGEIAFQDPETRKPLLFSPGTYLLAKALAHRDGVPKEPIVTLFHTAVVQAESFDAPVLLSRLADQCRAHHNRRGLNWFVDTMCPFSEGRTNRWLLGDADFFRETLEQILKNAGDWAENTVRALVVLSPEKDPAFLVMDDGPGVSPDEVPGLFQATYTRRAERGGTGLGLTGQILETLERINWQLYVRDRQDTWWQIRWNDNERGPSAKPYDPEHAPWWQALRADLNLKGAVFVVAA</sequence>
<dbReference type="AlphaFoldDB" id="A0A832A454"/>
<dbReference type="SUPFAM" id="SSF52540">
    <property type="entry name" value="P-loop containing nucleoside triphosphate hydrolases"/>
    <property type="match status" value="1"/>
</dbReference>
<protein>
    <recommendedName>
        <fullName evidence="1">Histidine kinase/HSP90-like ATPase domain-containing protein</fullName>
    </recommendedName>
</protein>
<dbReference type="Pfam" id="PF02518">
    <property type="entry name" value="HATPase_c"/>
    <property type="match status" value="1"/>
</dbReference>
<dbReference type="Gene3D" id="3.40.50.300">
    <property type="entry name" value="P-loop containing nucleotide triphosphate hydrolases"/>
    <property type="match status" value="1"/>
</dbReference>
<accession>A0A832A454</accession>
<dbReference type="InterPro" id="IPR027417">
    <property type="entry name" value="P-loop_NTPase"/>
</dbReference>
<name>A0A832A454_9BACT</name>
<dbReference type="SMART" id="SM00387">
    <property type="entry name" value="HATPase_c"/>
    <property type="match status" value="1"/>
</dbReference>
<proteinExistence type="predicted"/>
<evidence type="ECO:0000313" key="2">
    <source>
        <dbReference type="EMBL" id="HFK97586.1"/>
    </source>
</evidence>
<gene>
    <name evidence="2" type="ORF">ENS06_09755</name>
</gene>
<organism evidence="2">
    <name type="scientific">Desulfacinum infernum</name>
    <dbReference type="NCBI Taxonomy" id="35837"/>
    <lineage>
        <taxon>Bacteria</taxon>
        <taxon>Pseudomonadati</taxon>
        <taxon>Thermodesulfobacteriota</taxon>
        <taxon>Syntrophobacteria</taxon>
        <taxon>Syntrophobacterales</taxon>
        <taxon>Syntrophobacteraceae</taxon>
        <taxon>Desulfacinum</taxon>
    </lineage>
</organism>
<comment type="caution">
    <text evidence="2">The sequence shown here is derived from an EMBL/GenBank/DDBJ whole genome shotgun (WGS) entry which is preliminary data.</text>
</comment>
<reference evidence="2" key="1">
    <citation type="journal article" date="2020" name="mSystems">
        <title>Genome- and Community-Level Interaction Insights into Carbon Utilization and Element Cycling Functions of Hydrothermarchaeota in Hydrothermal Sediment.</title>
        <authorList>
            <person name="Zhou Z."/>
            <person name="Liu Y."/>
            <person name="Xu W."/>
            <person name="Pan J."/>
            <person name="Luo Z.H."/>
            <person name="Li M."/>
        </authorList>
    </citation>
    <scope>NUCLEOTIDE SEQUENCE [LARGE SCALE GENOMIC DNA]</scope>
    <source>
        <strain evidence="2">SpSt-456</strain>
    </source>
</reference>
<evidence type="ECO:0000259" key="1">
    <source>
        <dbReference type="SMART" id="SM00387"/>
    </source>
</evidence>